<gene>
    <name evidence="3" type="ordered locus">Alvin_0434</name>
</gene>
<dbReference type="eggNOG" id="ENOG50302Y1">
    <property type="taxonomic scope" value="Bacteria"/>
</dbReference>
<protein>
    <recommendedName>
        <fullName evidence="5">DUF1640 domain-containing protein</fullName>
    </recommendedName>
</protein>
<evidence type="ECO:0000313" key="3">
    <source>
        <dbReference type="EMBL" id="ADC61393.1"/>
    </source>
</evidence>
<feature type="coiled-coil region" evidence="1">
    <location>
        <begin position="43"/>
        <end position="81"/>
    </location>
</feature>
<dbReference type="KEGG" id="alv:Alvin_0434"/>
<keyword evidence="1" id="KW-0175">Coiled coil</keyword>
<proteinExistence type="predicted"/>
<dbReference type="STRING" id="572477.Alvin_0434"/>
<keyword evidence="4" id="KW-1185">Reference proteome</keyword>
<name>D3RNA9_ALLVD</name>
<evidence type="ECO:0000256" key="1">
    <source>
        <dbReference type="SAM" id="Coils"/>
    </source>
</evidence>
<keyword evidence="2" id="KW-0812">Transmembrane</keyword>
<dbReference type="OrthoDB" id="5571890at2"/>
<dbReference type="AlphaFoldDB" id="D3RNA9"/>
<accession>D3RNA9</accession>
<evidence type="ECO:0008006" key="5">
    <source>
        <dbReference type="Google" id="ProtNLM"/>
    </source>
</evidence>
<organism evidence="3 4">
    <name type="scientific">Allochromatium vinosum (strain ATCC 17899 / DSM 180 / NBRC 103801 / NCIMB 10441 / D)</name>
    <name type="common">Chromatium vinosum</name>
    <dbReference type="NCBI Taxonomy" id="572477"/>
    <lineage>
        <taxon>Bacteria</taxon>
        <taxon>Pseudomonadati</taxon>
        <taxon>Pseudomonadota</taxon>
        <taxon>Gammaproteobacteria</taxon>
        <taxon>Chromatiales</taxon>
        <taxon>Chromatiaceae</taxon>
        <taxon>Allochromatium</taxon>
    </lineage>
</organism>
<dbReference type="Proteomes" id="UP000001441">
    <property type="component" value="Chromosome"/>
</dbReference>
<keyword evidence="2" id="KW-1133">Transmembrane helix</keyword>
<keyword evidence="2" id="KW-0472">Membrane</keyword>
<evidence type="ECO:0000313" key="4">
    <source>
        <dbReference type="Proteomes" id="UP000001441"/>
    </source>
</evidence>
<dbReference type="Gene3D" id="1.20.5.340">
    <property type="match status" value="1"/>
</dbReference>
<dbReference type="HOGENOM" id="CLU_127685_1_1_6"/>
<dbReference type="EMBL" id="CP001896">
    <property type="protein sequence ID" value="ADC61393.1"/>
    <property type="molecule type" value="Genomic_DNA"/>
</dbReference>
<sequence length="108" mass="11965">MTTFVLDTLAYAETLKAGGFNEQQAATQARALAEIIDRQMATKAEVEAHENNLRRDIEALRLEMKRDIAETNARIAESKAELIRWVVGAGFLQTTLIIVALMKMGGMV</sequence>
<evidence type="ECO:0000256" key="2">
    <source>
        <dbReference type="SAM" id="Phobius"/>
    </source>
</evidence>
<dbReference type="RefSeq" id="WP_012969669.1">
    <property type="nucleotide sequence ID" value="NC_013851.1"/>
</dbReference>
<reference evidence="3 4" key="1">
    <citation type="journal article" date="2011" name="Stand. Genomic Sci.">
        <title>Complete genome sequence of Allochromatium vinosum DSM 180(T).</title>
        <authorList>
            <person name="Weissgerber T."/>
            <person name="Zigann R."/>
            <person name="Bruce D."/>
            <person name="Chang Y.J."/>
            <person name="Detter J.C."/>
            <person name="Han C."/>
            <person name="Hauser L."/>
            <person name="Jeffries C.D."/>
            <person name="Land M."/>
            <person name="Munk A.C."/>
            <person name="Tapia R."/>
            <person name="Dahl C."/>
        </authorList>
    </citation>
    <scope>NUCLEOTIDE SEQUENCE [LARGE SCALE GENOMIC DNA]</scope>
    <source>
        <strain evidence="4">ATCC 17899 / DSM 180 / NBRC 103801 / NCIMB 10441 / D</strain>
    </source>
</reference>
<feature type="transmembrane region" description="Helical" evidence="2">
    <location>
        <begin position="82"/>
        <end position="102"/>
    </location>
</feature>